<keyword evidence="2" id="KW-0479">Metal-binding</keyword>
<dbReference type="InterPro" id="IPR006620">
    <property type="entry name" value="Pro_4_hyd_alph"/>
</dbReference>
<dbReference type="InterPro" id="IPR005123">
    <property type="entry name" value="Oxoglu/Fe-dep_dioxygenase_dom"/>
</dbReference>
<evidence type="ECO:0000256" key="2">
    <source>
        <dbReference type="ARBA" id="ARBA00022723"/>
    </source>
</evidence>
<sequence>MPSPSPARDVDSNAPKRQKTEDSENGGKKSEASWDDGSSSGGDIPDAVQQASTVQKLPSVPFCLQTLRAEVEELRAAMPPYASELGELFRPAVVCGDLGELEEPGEEGPWDLTLCVRGAEEDPAYGFPFRIRLRFDRDLWPSKLAVVRFQCVFHHALTDESGAMLMPFYRGLPRDDRGACTVRLMVQAVHQFLKDPLASWRIPAGKAPEKIRDVLDAHREASQDRFSVIGRYSMQYRHPELFERPPRWRDEWLAPEFRQARREGTAEAWRAILREELPGEVFSFVLFTDAFLELLVDEIFNFYSSGLPARRPNSMNNYGIILNEIGLEPLIDALQLELQPLGRLLFPGPGSAWDGHHCFIVRYRGGEDLGLDMHTDDSDVTFNVCLGLEFTGAGLQFCGLMGAPNHRKHTYTYSHVRGRCVCHLGRKRHGADNIASGERLNLILWNHSSAYRDTDAYVKPDYRKEDGPPDEVCVSYTHDRDYGNFREYPPGKEKHRGKGWCPRRSFEYEGFQADCEVEREVDMHQRPLGRRGRPREPRLRGWPPPAPISHSPFTPHFSRRFFLPSSSSSF</sequence>
<keyword evidence="10" id="KW-1185">Reference proteome</keyword>
<evidence type="ECO:0000313" key="9">
    <source>
        <dbReference type="EMBL" id="CAK0795229.1"/>
    </source>
</evidence>
<accession>A0ABN9PU85</accession>
<feature type="region of interest" description="Disordered" evidence="7">
    <location>
        <begin position="1"/>
        <end position="46"/>
    </location>
</feature>
<evidence type="ECO:0000256" key="6">
    <source>
        <dbReference type="ARBA" id="ARBA00023004"/>
    </source>
</evidence>
<feature type="domain" description="Fe2OG dioxygenase" evidence="8">
    <location>
        <begin position="354"/>
        <end position="448"/>
    </location>
</feature>
<dbReference type="Pfam" id="PF25238">
    <property type="entry name" value="OGFOD2-like"/>
    <property type="match status" value="1"/>
</dbReference>
<evidence type="ECO:0000256" key="1">
    <source>
        <dbReference type="ARBA" id="ARBA00001961"/>
    </source>
</evidence>
<keyword evidence="6" id="KW-0408">Iron</keyword>
<name>A0ABN9PU85_9DINO</name>
<dbReference type="Proteomes" id="UP001189429">
    <property type="component" value="Unassembled WGS sequence"/>
</dbReference>
<reference evidence="9" key="1">
    <citation type="submission" date="2023-10" db="EMBL/GenBank/DDBJ databases">
        <authorList>
            <person name="Chen Y."/>
            <person name="Shah S."/>
            <person name="Dougan E. K."/>
            <person name="Thang M."/>
            <person name="Chan C."/>
        </authorList>
    </citation>
    <scope>NUCLEOTIDE SEQUENCE [LARGE SCALE GENOMIC DNA]</scope>
</reference>
<gene>
    <name evidence="9" type="ORF">PCOR1329_LOCUS4952</name>
</gene>
<evidence type="ECO:0000256" key="5">
    <source>
        <dbReference type="ARBA" id="ARBA00023002"/>
    </source>
</evidence>
<dbReference type="PROSITE" id="PS51471">
    <property type="entry name" value="FE2OG_OXY"/>
    <property type="match status" value="1"/>
</dbReference>
<keyword evidence="4" id="KW-0223">Dioxygenase</keyword>
<evidence type="ECO:0000256" key="4">
    <source>
        <dbReference type="ARBA" id="ARBA00022964"/>
    </source>
</evidence>
<evidence type="ECO:0000259" key="8">
    <source>
        <dbReference type="PROSITE" id="PS51471"/>
    </source>
</evidence>
<evidence type="ECO:0000313" key="10">
    <source>
        <dbReference type="Proteomes" id="UP001189429"/>
    </source>
</evidence>
<dbReference type="SMART" id="SM00702">
    <property type="entry name" value="P4Hc"/>
    <property type="match status" value="1"/>
</dbReference>
<dbReference type="EMBL" id="CAUYUJ010001292">
    <property type="protein sequence ID" value="CAK0795229.1"/>
    <property type="molecule type" value="Genomic_DNA"/>
</dbReference>
<feature type="region of interest" description="Disordered" evidence="7">
    <location>
        <begin position="526"/>
        <end position="553"/>
    </location>
</feature>
<comment type="caution">
    <text evidence="9">The sequence shown here is derived from an EMBL/GenBank/DDBJ whole genome shotgun (WGS) entry which is preliminary data.</text>
</comment>
<dbReference type="PANTHER" id="PTHR24014:SF4">
    <property type="entry name" value="2-OXOGLUTARATE AND IRON-DEPENDENT OXYGENASE DOMAIN-CONTAINING PROTEIN 2"/>
    <property type="match status" value="1"/>
</dbReference>
<evidence type="ECO:0000256" key="7">
    <source>
        <dbReference type="SAM" id="MobiDB-lite"/>
    </source>
</evidence>
<evidence type="ECO:0000256" key="3">
    <source>
        <dbReference type="ARBA" id="ARBA00022896"/>
    </source>
</evidence>
<comment type="cofactor">
    <cofactor evidence="1">
        <name>L-ascorbate</name>
        <dbReference type="ChEBI" id="CHEBI:38290"/>
    </cofactor>
</comment>
<organism evidence="9 10">
    <name type="scientific">Prorocentrum cordatum</name>
    <dbReference type="NCBI Taxonomy" id="2364126"/>
    <lineage>
        <taxon>Eukaryota</taxon>
        <taxon>Sar</taxon>
        <taxon>Alveolata</taxon>
        <taxon>Dinophyceae</taxon>
        <taxon>Prorocentrales</taxon>
        <taxon>Prorocentraceae</taxon>
        <taxon>Prorocentrum</taxon>
    </lineage>
</organism>
<feature type="compositionally biased region" description="Basic and acidic residues" evidence="7">
    <location>
        <begin position="18"/>
        <end position="32"/>
    </location>
</feature>
<protein>
    <recommendedName>
        <fullName evidence="8">Fe2OG dioxygenase domain-containing protein</fullName>
    </recommendedName>
</protein>
<proteinExistence type="predicted"/>
<keyword evidence="3" id="KW-0847">Vitamin C</keyword>
<dbReference type="PANTHER" id="PTHR24014">
    <property type="entry name" value="2-OXOGLUTARATE AND IRON-DEPENDENT OXYGENASE DOMAIN-CONTAINING PROTEIN 2"/>
    <property type="match status" value="1"/>
</dbReference>
<keyword evidence="5" id="KW-0560">Oxidoreductase</keyword>